<proteinExistence type="predicted"/>
<evidence type="ECO:0000313" key="2">
    <source>
        <dbReference type="EMBL" id="CAG5113428.1"/>
    </source>
</evidence>
<organism evidence="2 3">
    <name type="scientific">Oikopleura dioica</name>
    <name type="common">Tunicate</name>
    <dbReference type="NCBI Taxonomy" id="34765"/>
    <lineage>
        <taxon>Eukaryota</taxon>
        <taxon>Metazoa</taxon>
        <taxon>Chordata</taxon>
        <taxon>Tunicata</taxon>
        <taxon>Appendicularia</taxon>
        <taxon>Copelata</taxon>
        <taxon>Oikopleuridae</taxon>
        <taxon>Oikopleura</taxon>
    </lineage>
</organism>
<gene>
    <name evidence="2" type="ORF">OKIOD_LOCUS16304</name>
</gene>
<dbReference type="Proteomes" id="UP001158576">
    <property type="component" value="Chromosome 2"/>
</dbReference>
<keyword evidence="1" id="KW-0175">Coiled coil</keyword>
<accession>A0ABN7TCY5</accession>
<evidence type="ECO:0000313" key="3">
    <source>
        <dbReference type="Proteomes" id="UP001158576"/>
    </source>
</evidence>
<protein>
    <submittedName>
        <fullName evidence="2">Oidioi.mRNA.OKI2018_I69.chr2.g7539.t1.cds</fullName>
    </submittedName>
</protein>
<feature type="coiled-coil region" evidence="1">
    <location>
        <begin position="51"/>
        <end position="99"/>
    </location>
</feature>
<evidence type="ECO:0000256" key="1">
    <source>
        <dbReference type="SAM" id="Coils"/>
    </source>
</evidence>
<reference evidence="2 3" key="1">
    <citation type="submission" date="2021-04" db="EMBL/GenBank/DDBJ databases">
        <authorList>
            <person name="Bliznina A."/>
        </authorList>
    </citation>
    <scope>NUCLEOTIDE SEQUENCE [LARGE SCALE GENOMIC DNA]</scope>
</reference>
<sequence length="107" mass="12341">MIRLGIRPAEARAKALGLRKLKPFVSGSVFLTKNAIKDTLVEKLLREDPNIDTALKIIDLLILQIEELERERAWLQSLHDEIQLEIQKLKIEYFSLESEESEIGDNE</sequence>
<name>A0ABN7TCY5_OIKDI</name>
<keyword evidence="3" id="KW-1185">Reference proteome</keyword>
<dbReference type="EMBL" id="OU015567">
    <property type="protein sequence ID" value="CAG5113428.1"/>
    <property type="molecule type" value="Genomic_DNA"/>
</dbReference>